<gene>
    <name evidence="1" type="ORF">T01_10476</name>
</gene>
<proteinExistence type="predicted"/>
<organism evidence="1 2">
    <name type="scientific">Trichinella spiralis</name>
    <name type="common">Trichina worm</name>
    <dbReference type="NCBI Taxonomy" id="6334"/>
    <lineage>
        <taxon>Eukaryota</taxon>
        <taxon>Metazoa</taxon>
        <taxon>Ecdysozoa</taxon>
        <taxon>Nematoda</taxon>
        <taxon>Enoplea</taxon>
        <taxon>Dorylaimia</taxon>
        <taxon>Trichinellida</taxon>
        <taxon>Trichinellidae</taxon>
        <taxon>Trichinella</taxon>
    </lineage>
</organism>
<accession>A0A0V1BGI6</accession>
<comment type="caution">
    <text evidence="1">The sequence shown here is derived from an EMBL/GenBank/DDBJ whole genome shotgun (WGS) entry which is preliminary data.</text>
</comment>
<sequence length="86" mass="9831">MAILCTKLWLMQSKKTIEGSARKAEIIFQSASLWGNISRKRFDTALHLGDQIRREQKIPPYSPRLFSGVNNSTFQPAKAMQTIHQN</sequence>
<dbReference type="AlphaFoldDB" id="A0A0V1BGI6"/>
<dbReference type="InParanoid" id="A0A0V1BGI6"/>
<evidence type="ECO:0000313" key="2">
    <source>
        <dbReference type="Proteomes" id="UP000054776"/>
    </source>
</evidence>
<dbReference type="Proteomes" id="UP000054776">
    <property type="component" value="Unassembled WGS sequence"/>
</dbReference>
<name>A0A0V1BGI6_TRISP</name>
<dbReference type="EMBL" id="JYDH01000045">
    <property type="protein sequence ID" value="KRY36229.1"/>
    <property type="molecule type" value="Genomic_DNA"/>
</dbReference>
<dbReference type="OrthoDB" id="10291363at2759"/>
<keyword evidence="2" id="KW-1185">Reference proteome</keyword>
<reference evidence="1 2" key="1">
    <citation type="submission" date="2015-01" db="EMBL/GenBank/DDBJ databases">
        <title>Evolution of Trichinella species and genotypes.</title>
        <authorList>
            <person name="Korhonen P.K."/>
            <person name="Edoardo P."/>
            <person name="Giuseppe L.R."/>
            <person name="Gasser R.B."/>
        </authorList>
    </citation>
    <scope>NUCLEOTIDE SEQUENCE [LARGE SCALE GENOMIC DNA]</scope>
    <source>
        <strain evidence="1">ISS3</strain>
    </source>
</reference>
<evidence type="ECO:0000313" key="1">
    <source>
        <dbReference type="EMBL" id="KRY36229.1"/>
    </source>
</evidence>
<protein>
    <submittedName>
        <fullName evidence="1">Uncharacterized protein</fullName>
    </submittedName>
</protein>